<reference evidence="1" key="1">
    <citation type="submission" date="2017-02" db="EMBL/GenBank/DDBJ databases">
        <title>Delving into the versatile metabolic prowess of the omnipresent phylum Bacteroidetes.</title>
        <authorList>
            <person name="Nobu M.K."/>
            <person name="Mei R."/>
            <person name="Narihiro T."/>
            <person name="Kuroda K."/>
            <person name="Liu W.-T."/>
        </authorList>
    </citation>
    <scope>NUCLEOTIDE SEQUENCE</scope>
    <source>
        <strain evidence="1">ADurb.Bin280</strain>
    </source>
</reference>
<proteinExistence type="predicted"/>
<comment type="caution">
    <text evidence="1">The sequence shown here is derived from an EMBL/GenBank/DDBJ whole genome shotgun (WGS) entry which is preliminary data.</text>
</comment>
<evidence type="ECO:0008006" key="2">
    <source>
        <dbReference type="Google" id="ProtNLM"/>
    </source>
</evidence>
<protein>
    <recommendedName>
        <fullName evidence="2">DUF4145 domain-containing protein</fullName>
    </recommendedName>
</protein>
<accession>A0A1V5SCM2</accession>
<evidence type="ECO:0000313" key="1">
    <source>
        <dbReference type="EMBL" id="OQA52064.1"/>
    </source>
</evidence>
<name>A0A1V5SCM2_9BACT</name>
<dbReference type="Proteomes" id="UP000485367">
    <property type="component" value="Unassembled WGS sequence"/>
</dbReference>
<organism evidence="1">
    <name type="scientific">candidate division WS2 bacterium ADurb.Bin280</name>
    <dbReference type="NCBI Taxonomy" id="1852829"/>
    <lineage>
        <taxon>Bacteria</taxon>
        <taxon>candidate division WS2</taxon>
    </lineage>
</organism>
<dbReference type="AlphaFoldDB" id="A0A1V5SCM2"/>
<dbReference type="EMBL" id="MWBO01000049">
    <property type="protein sequence ID" value="OQA52064.1"/>
    <property type="molecule type" value="Genomic_DNA"/>
</dbReference>
<sequence length="142" mass="16217">MKKNNNTNPLDGVFSALEGLIASFFDKLMPRGSFAVLPPGEITKRFQEIEKMESKLAIIEADKLVDTVLKKAGSKGESLGERLRGVQKLVSRDVYSNMWEAHKVRNQIVHDHDFDIRSVDHNLVIYRMKKFLIELGAFKNEQ</sequence>
<gene>
    <name evidence="1" type="ORF">BWY43_00671</name>
</gene>